<keyword evidence="6" id="KW-1003">Cell membrane</keyword>
<reference evidence="7 8" key="1">
    <citation type="submission" date="2020-08" db="EMBL/GenBank/DDBJ databases">
        <title>A Genomic Blueprint of the Chicken Gut Microbiome.</title>
        <authorList>
            <person name="Gilroy R."/>
            <person name="Ravi A."/>
            <person name="Getino M."/>
            <person name="Pursley I."/>
            <person name="Horton D.L."/>
            <person name="Alikhan N.-F."/>
            <person name="Baker D."/>
            <person name="Gharbi K."/>
            <person name="Hall N."/>
            <person name="Watson M."/>
            <person name="Adriaenssens E.M."/>
            <person name="Foster-Nyarko E."/>
            <person name="Jarju S."/>
            <person name="Secka A."/>
            <person name="Antonio M."/>
            <person name="Oren A."/>
            <person name="Chaudhuri R."/>
            <person name="La Ragione R.M."/>
            <person name="Hildebrand F."/>
            <person name="Pallen M.J."/>
        </authorList>
    </citation>
    <scope>NUCLEOTIDE SEQUENCE [LARGE SCALE GENOMIC DNA]</scope>
    <source>
        <strain evidence="7 8">Sa3CVA3</strain>
    </source>
</reference>
<comment type="similarity">
    <text evidence="2 6">Belongs to the SURF1 family.</text>
</comment>
<sequence>MTSSSAPDPAARPASRRRTAAGLAAFAVLIAGFCALGVWQVQRLAWKQELIHQVDSRIHAAPVPAPGPASFAAVTRQADQYRRVTASGRFLQDREVRVKAVTDLGPGFWVVTPLEDARGFTVLINRGFVPPERAAPETRLEGRVEGPVSVTGLLRISEPKGGFLRDNDPTNDRWFSRDVAAIAKAKGLEGAVAPYFIDADATPSPGGWPRGGLTVVRFANSHLVYALTWFGLAFMSAAGAVLWLRDERRRRAGGRGCKPRL</sequence>
<organism evidence="7 8">
    <name type="scientific">Brevundimonas guildfordensis</name>
    <dbReference type="NCBI Taxonomy" id="2762241"/>
    <lineage>
        <taxon>Bacteria</taxon>
        <taxon>Pseudomonadati</taxon>
        <taxon>Pseudomonadota</taxon>
        <taxon>Alphaproteobacteria</taxon>
        <taxon>Caulobacterales</taxon>
        <taxon>Caulobacteraceae</taxon>
        <taxon>Brevundimonas</taxon>
    </lineage>
</organism>
<evidence type="ECO:0000256" key="6">
    <source>
        <dbReference type="RuleBase" id="RU363076"/>
    </source>
</evidence>
<evidence type="ECO:0000256" key="3">
    <source>
        <dbReference type="ARBA" id="ARBA00022692"/>
    </source>
</evidence>
<comment type="caution">
    <text evidence="7">The sequence shown here is derived from an EMBL/GenBank/DDBJ whole genome shotgun (WGS) entry which is preliminary data.</text>
</comment>
<accession>A0ABR8QZF8</accession>
<evidence type="ECO:0000313" key="7">
    <source>
        <dbReference type="EMBL" id="MBD7940909.1"/>
    </source>
</evidence>
<dbReference type="RefSeq" id="WP_191743259.1">
    <property type="nucleotide sequence ID" value="NZ_JACSQU010000001.1"/>
</dbReference>
<dbReference type="PANTHER" id="PTHR23427">
    <property type="entry name" value="SURFEIT LOCUS PROTEIN"/>
    <property type="match status" value="1"/>
</dbReference>
<keyword evidence="3 6" id="KW-0812">Transmembrane</keyword>
<comment type="subcellular location">
    <subcellularLocation>
        <location evidence="6">Cell membrane</location>
        <topology evidence="6">Multi-pass membrane protein</topology>
    </subcellularLocation>
    <subcellularLocation>
        <location evidence="1">Membrane</location>
    </subcellularLocation>
</comment>
<gene>
    <name evidence="7" type="ORF">H9656_05895</name>
</gene>
<dbReference type="Pfam" id="PF02104">
    <property type="entry name" value="SURF1"/>
    <property type="match status" value="1"/>
</dbReference>
<protein>
    <recommendedName>
        <fullName evidence="6">SURF1-like protein</fullName>
    </recommendedName>
</protein>
<feature type="transmembrane region" description="Helical" evidence="6">
    <location>
        <begin position="20"/>
        <end position="39"/>
    </location>
</feature>
<name>A0ABR8QZF8_9CAUL</name>
<evidence type="ECO:0000256" key="1">
    <source>
        <dbReference type="ARBA" id="ARBA00004370"/>
    </source>
</evidence>
<evidence type="ECO:0000313" key="8">
    <source>
        <dbReference type="Proteomes" id="UP000638918"/>
    </source>
</evidence>
<dbReference type="CDD" id="cd06662">
    <property type="entry name" value="SURF1"/>
    <property type="match status" value="1"/>
</dbReference>
<feature type="transmembrane region" description="Helical" evidence="6">
    <location>
        <begin position="223"/>
        <end position="244"/>
    </location>
</feature>
<proteinExistence type="inferred from homology"/>
<dbReference type="PROSITE" id="PS50895">
    <property type="entry name" value="SURF1"/>
    <property type="match status" value="1"/>
</dbReference>
<dbReference type="EMBL" id="JACSQU010000001">
    <property type="protein sequence ID" value="MBD7940909.1"/>
    <property type="molecule type" value="Genomic_DNA"/>
</dbReference>
<evidence type="ECO:0000256" key="2">
    <source>
        <dbReference type="ARBA" id="ARBA00007165"/>
    </source>
</evidence>
<evidence type="ECO:0000256" key="5">
    <source>
        <dbReference type="ARBA" id="ARBA00023136"/>
    </source>
</evidence>
<keyword evidence="8" id="KW-1185">Reference proteome</keyword>
<dbReference type="InterPro" id="IPR002994">
    <property type="entry name" value="Surf1/Shy1"/>
</dbReference>
<dbReference type="InterPro" id="IPR045214">
    <property type="entry name" value="Surf1/Surf4"/>
</dbReference>
<evidence type="ECO:0000256" key="4">
    <source>
        <dbReference type="ARBA" id="ARBA00022989"/>
    </source>
</evidence>
<keyword evidence="4 6" id="KW-1133">Transmembrane helix</keyword>
<keyword evidence="5 6" id="KW-0472">Membrane</keyword>
<dbReference type="Proteomes" id="UP000638918">
    <property type="component" value="Unassembled WGS sequence"/>
</dbReference>
<dbReference type="PANTHER" id="PTHR23427:SF2">
    <property type="entry name" value="SURFEIT LOCUS PROTEIN 1"/>
    <property type="match status" value="1"/>
</dbReference>